<feature type="domain" description="FH2" evidence="5">
    <location>
        <begin position="1"/>
        <end position="221"/>
    </location>
</feature>
<reference evidence="6" key="2">
    <citation type="submission" date="2025-09" db="UniProtKB">
        <authorList>
            <consortium name="Ensembl"/>
        </authorList>
    </citation>
    <scope>IDENTIFICATION</scope>
</reference>
<feature type="coiled-coil region" evidence="1">
    <location>
        <begin position="124"/>
        <end position="151"/>
    </location>
</feature>
<evidence type="ECO:0000313" key="7">
    <source>
        <dbReference type="Proteomes" id="UP000261480"/>
    </source>
</evidence>
<keyword evidence="3" id="KW-0472">Membrane</keyword>
<keyword evidence="3" id="KW-0812">Transmembrane</keyword>
<evidence type="ECO:0000256" key="1">
    <source>
        <dbReference type="SAM" id="Coils"/>
    </source>
</evidence>
<dbReference type="InterPro" id="IPR015425">
    <property type="entry name" value="FH2_Formin"/>
</dbReference>
<evidence type="ECO:0008006" key="8">
    <source>
        <dbReference type="Google" id="ProtNLM"/>
    </source>
</evidence>
<evidence type="ECO:0000313" key="6">
    <source>
        <dbReference type="Ensembl" id="ENSPMEP00000006619.1"/>
    </source>
</evidence>
<organism evidence="6 7">
    <name type="scientific">Poecilia mexicana</name>
    <dbReference type="NCBI Taxonomy" id="48701"/>
    <lineage>
        <taxon>Eukaryota</taxon>
        <taxon>Metazoa</taxon>
        <taxon>Chordata</taxon>
        <taxon>Craniata</taxon>
        <taxon>Vertebrata</taxon>
        <taxon>Euteleostomi</taxon>
        <taxon>Actinopterygii</taxon>
        <taxon>Neopterygii</taxon>
        <taxon>Teleostei</taxon>
        <taxon>Neoteleostei</taxon>
        <taxon>Acanthomorphata</taxon>
        <taxon>Ovalentaria</taxon>
        <taxon>Atherinomorphae</taxon>
        <taxon>Cyprinodontiformes</taxon>
        <taxon>Poeciliidae</taxon>
        <taxon>Poeciliinae</taxon>
        <taxon>Poecilia</taxon>
    </lineage>
</organism>
<dbReference type="Proteomes" id="UP000261480">
    <property type="component" value="Unplaced"/>
</dbReference>
<feature type="transmembrane region" description="Helical" evidence="3">
    <location>
        <begin position="537"/>
        <end position="557"/>
    </location>
</feature>
<dbReference type="PROSITE" id="PS51444">
    <property type="entry name" value="FH2"/>
    <property type="match status" value="1"/>
</dbReference>
<evidence type="ECO:0000256" key="3">
    <source>
        <dbReference type="SAM" id="Phobius"/>
    </source>
</evidence>
<feature type="region of interest" description="Disordered" evidence="2">
    <location>
        <begin position="323"/>
        <end position="365"/>
    </location>
</feature>
<feature type="region of interest" description="Disordered" evidence="2">
    <location>
        <begin position="266"/>
        <end position="289"/>
    </location>
</feature>
<feature type="region of interest" description="Disordered" evidence="2">
    <location>
        <begin position="385"/>
        <end position="436"/>
    </location>
</feature>
<feature type="compositionally biased region" description="Low complexity" evidence="2">
    <location>
        <begin position="353"/>
        <end position="365"/>
    </location>
</feature>
<dbReference type="PANTHER" id="PTHR46345">
    <property type="entry name" value="INVERTED FORMIN-2"/>
    <property type="match status" value="1"/>
</dbReference>
<reference evidence="6" key="1">
    <citation type="submission" date="2025-08" db="UniProtKB">
        <authorList>
            <consortium name="Ensembl"/>
        </authorList>
    </citation>
    <scope>IDENTIFICATION</scope>
</reference>
<dbReference type="PROSITE" id="PS51082">
    <property type="entry name" value="WH2"/>
    <property type="match status" value="1"/>
</dbReference>
<sequence length="575" mass="64180">MLLCEETASLLEMLRPKVKLVEEACQSLQMSTLLPSFCRLILDVGNFLNYGSHTGNAEGFKISSLLKLTETKANKSRITLLHHILEEAEANHQELLALPDDIEICQKAAGANLESMQTETGALLKQLNDSAKKVSNSVDEVKEQYENLKACQSLNERFTEIEKKRSDLAVYLCEDVSQLSLEELFGTIKTFRELFIKALKENKMRKEQAAKAEKRKKQLAEEESKRRKGENGKIIKKGVMPQNDGCIIDHLLADIRKGFSLRKTRPRCDSESLSSSEMRRDACPPGKDKRRWFPSSAPCSIPQCFNRKPPTCLLRLYAGKGREKPTASVLDTTPPPPEAEVQPGLHTNSFSLDSTETSVLSPSSLSDSDLLEAVLDSASTLVHEVSDESGISKSLDNQEGSSVTDTNGKCGELPKGDLKTSHLPEARGQDEGEDKEYVTVRTCGEDEVWSRKHSEPKTSVVALDEGISGCDVPDGQEPEDVPSVSEEVSASVAPEPKKQLKLFKRSKKRSSQGNPFIHYNKDHTLNASFSLFLKREAIFSVALFNLLFMLYLLVNLYEHFCMTSSIFKEQYKCKY</sequence>
<evidence type="ECO:0000256" key="2">
    <source>
        <dbReference type="SAM" id="MobiDB-lite"/>
    </source>
</evidence>
<dbReference type="Gene3D" id="1.20.58.2220">
    <property type="entry name" value="Formin, FH2 domain"/>
    <property type="match status" value="1"/>
</dbReference>
<feature type="domain" description="WH2" evidence="4">
    <location>
        <begin position="249"/>
        <end position="264"/>
    </location>
</feature>
<dbReference type="InterPro" id="IPR042201">
    <property type="entry name" value="FH2_Formin_sf"/>
</dbReference>
<evidence type="ECO:0000259" key="5">
    <source>
        <dbReference type="PROSITE" id="PS51444"/>
    </source>
</evidence>
<protein>
    <recommendedName>
        <fullName evidence="8">Inverted formin, FH2 and WH2 domain containing</fullName>
    </recommendedName>
</protein>
<keyword evidence="1" id="KW-0175">Coiled coil</keyword>
<dbReference type="PANTHER" id="PTHR46345:SF5">
    <property type="entry name" value="INVERTED FORMIN-2"/>
    <property type="match status" value="1"/>
</dbReference>
<proteinExistence type="predicted"/>
<dbReference type="GO" id="GO:0003779">
    <property type="term" value="F:actin binding"/>
    <property type="evidence" value="ECO:0007669"/>
    <property type="project" value="InterPro"/>
</dbReference>
<evidence type="ECO:0000259" key="4">
    <source>
        <dbReference type="PROSITE" id="PS51082"/>
    </source>
</evidence>
<dbReference type="SUPFAM" id="SSF101447">
    <property type="entry name" value="Formin homology 2 domain (FH2 domain)"/>
    <property type="match status" value="1"/>
</dbReference>
<dbReference type="Ensembl" id="ENSPMET00000005494.1">
    <property type="protein sequence ID" value="ENSPMEP00000006619.1"/>
    <property type="gene ID" value="ENSPMEG00000008170.1"/>
</dbReference>
<dbReference type="Pfam" id="PF02181">
    <property type="entry name" value="FH2"/>
    <property type="match status" value="1"/>
</dbReference>
<feature type="compositionally biased region" description="Basic and acidic residues" evidence="2">
    <location>
        <begin position="412"/>
        <end position="436"/>
    </location>
</feature>
<dbReference type="InterPro" id="IPR003124">
    <property type="entry name" value="WH2_dom"/>
</dbReference>
<feature type="region of interest" description="Disordered" evidence="2">
    <location>
        <begin position="207"/>
        <end position="233"/>
    </location>
</feature>
<feature type="compositionally biased region" description="Polar residues" evidence="2">
    <location>
        <begin position="389"/>
        <end position="407"/>
    </location>
</feature>
<accession>A0A3B3WVE4</accession>
<dbReference type="STRING" id="48701.ENSPMEP00000006619"/>
<name>A0A3B3WVE4_9TELE</name>
<dbReference type="AlphaFoldDB" id="A0A3B3WVE4"/>
<keyword evidence="7" id="KW-1185">Reference proteome</keyword>
<keyword evidence="3" id="KW-1133">Transmembrane helix</keyword>